<gene>
    <name evidence="1" type="ORF">FHX52_4780</name>
</gene>
<dbReference type="AlphaFoldDB" id="A0A543PNC1"/>
<dbReference type="RefSeq" id="WP_141824738.1">
    <property type="nucleotide sequence ID" value="NZ_BAAAQC010000013.1"/>
</dbReference>
<proteinExistence type="predicted"/>
<evidence type="ECO:0000313" key="2">
    <source>
        <dbReference type="Proteomes" id="UP000320085"/>
    </source>
</evidence>
<name>A0A543PNC1_9MICO</name>
<reference evidence="1 2" key="1">
    <citation type="submission" date="2019-06" db="EMBL/GenBank/DDBJ databases">
        <title>Sequencing the genomes of 1000 actinobacteria strains.</title>
        <authorList>
            <person name="Klenk H.-P."/>
        </authorList>
    </citation>
    <scope>NUCLEOTIDE SEQUENCE [LARGE SCALE GENOMIC DNA]</scope>
    <source>
        <strain evidence="1 2">DSM 21776</strain>
    </source>
</reference>
<protein>
    <submittedName>
        <fullName evidence="1">Uncharacterized protein</fullName>
    </submittedName>
</protein>
<dbReference type="OrthoDB" id="9757728at2"/>
<dbReference type="Proteomes" id="UP000320085">
    <property type="component" value="Unassembled WGS sequence"/>
</dbReference>
<comment type="caution">
    <text evidence="1">The sequence shown here is derived from an EMBL/GenBank/DDBJ whole genome shotgun (WGS) entry which is preliminary data.</text>
</comment>
<accession>A0A543PNC1</accession>
<sequence>MKPYDPNGDDPTAWRTAYNAWKLRVTNATNAQNAALTAYNTALDKANQLIAWRDQLARVVSDMTGRVGPYAALNGTLASLASQLADIEGQLGDHTGARDTATGRLLAAPATTQPVVMLPVGVHTAWLGGTTLAVRVIPSEVSVDRHDPRLSSLETTLAQAYWATRNRPGAGQADQAWADLTRRVTPQRAAWIVRATTPGAPPVQPRNDLDSAVTVRLLPDRFAVVLLSKGEPVNVSATTPTYVSWGSPIAGDLPVPLLHAPGATTWMTDLQAAVDAGVALRITMPPGAPAIDELVVIGIRSSSGPSDLADLLEHHVYGAGIELLPDGATTNNSPLAPTLRSADHDAATLGALVRSAPPALASTSGGHQAAALLGLPEARVAAIPGAASPHGAIADAVAVLVRAGATGTLTQRYGIAPSDVPTMNPTGDAPALRIGRQPYGILAAVEARRWQAADVYDARFVGPMRDSAGGHLAPLDVDPGVPSGPALAPRRVTRDDDSALPAILTENASSVAWTSGGGSWNGLDSVVGPATGPQSPATVLAQLAAGTRTPDVLEAARASVLGAVAVGAGTAPGVSAALTSLAAAAATDDGRAAIAAALGAHLDVLSHRVDAWVTAAATRRRATGVTGAPVIGAYGYVTDVIPRPASRPRSFGHILAPSLGHAATAAVLRSGYLGQRRAAWAARLADANARGDLTAAQAARTGLASLAPLDTATESRLPMAVDLSSRRIRRARWVLGAVRNGQPLAAVLGQQFERGLVDAGLQRYLAAFRKLTRFSTGSELEGLEAARRAAGDAVALARANAAVARAAADATAGPVADAQGRLAAATAARTAAAAAWAPYQAQVDARANALAQAQAAQNTLNALLASPPSTTTHTHTVLVP</sequence>
<evidence type="ECO:0000313" key="1">
    <source>
        <dbReference type="EMBL" id="TQN45540.1"/>
    </source>
</evidence>
<organism evidence="1 2">
    <name type="scientific">Humibacillus xanthopallidus</name>
    <dbReference type="NCBI Taxonomy" id="412689"/>
    <lineage>
        <taxon>Bacteria</taxon>
        <taxon>Bacillati</taxon>
        <taxon>Actinomycetota</taxon>
        <taxon>Actinomycetes</taxon>
        <taxon>Micrococcales</taxon>
        <taxon>Intrasporangiaceae</taxon>
        <taxon>Humibacillus</taxon>
    </lineage>
</organism>
<dbReference type="EMBL" id="VFQF01000003">
    <property type="protein sequence ID" value="TQN45540.1"/>
    <property type="molecule type" value="Genomic_DNA"/>
</dbReference>